<protein>
    <submittedName>
        <fullName evidence="1">Uncharacterized protein</fullName>
    </submittedName>
</protein>
<accession>A0A9X9LVV7</accession>
<reference evidence="1 2" key="1">
    <citation type="submission" date="2018-10" db="EMBL/GenBank/DDBJ databases">
        <authorList>
            <person name="Ekblom R."/>
            <person name="Jareborg N."/>
        </authorList>
    </citation>
    <scope>NUCLEOTIDE SEQUENCE [LARGE SCALE GENOMIC DNA]</scope>
    <source>
        <tissue evidence="1">Muscle</tissue>
    </source>
</reference>
<evidence type="ECO:0000313" key="1">
    <source>
        <dbReference type="EMBL" id="VCW97630.1"/>
    </source>
</evidence>
<dbReference type="AlphaFoldDB" id="A0A9X9LVV7"/>
<name>A0A9X9LVV7_GULGU</name>
<dbReference type="Proteomes" id="UP000269945">
    <property type="component" value="Unassembled WGS sequence"/>
</dbReference>
<gene>
    <name evidence="1" type="ORF">BN2614_LOCUS6</name>
</gene>
<keyword evidence="2" id="KW-1185">Reference proteome</keyword>
<proteinExistence type="predicted"/>
<sequence length="29" mass="3226">MGSWPTGRVRTEACVCSDKVLITVFLRVT</sequence>
<organism evidence="1 2">
    <name type="scientific">Gulo gulo</name>
    <name type="common">Wolverine</name>
    <name type="synonym">Gluton</name>
    <dbReference type="NCBI Taxonomy" id="48420"/>
    <lineage>
        <taxon>Eukaryota</taxon>
        <taxon>Metazoa</taxon>
        <taxon>Chordata</taxon>
        <taxon>Craniata</taxon>
        <taxon>Vertebrata</taxon>
        <taxon>Euteleostomi</taxon>
        <taxon>Mammalia</taxon>
        <taxon>Eutheria</taxon>
        <taxon>Laurasiatheria</taxon>
        <taxon>Carnivora</taxon>
        <taxon>Caniformia</taxon>
        <taxon>Musteloidea</taxon>
        <taxon>Mustelidae</taxon>
        <taxon>Guloninae</taxon>
        <taxon>Gulo</taxon>
    </lineage>
</organism>
<comment type="caution">
    <text evidence="1">The sequence shown here is derived from an EMBL/GenBank/DDBJ whole genome shotgun (WGS) entry which is preliminary data.</text>
</comment>
<dbReference type="EMBL" id="CYRY02022463">
    <property type="protein sequence ID" value="VCW97630.1"/>
    <property type="molecule type" value="Genomic_DNA"/>
</dbReference>
<evidence type="ECO:0000313" key="2">
    <source>
        <dbReference type="Proteomes" id="UP000269945"/>
    </source>
</evidence>